<keyword evidence="3" id="KW-0270">Exopolysaccharide synthesis</keyword>
<gene>
    <name evidence="7" type="ORF">EYC82_16925</name>
</gene>
<dbReference type="EMBL" id="SHNO01000002">
    <property type="protein sequence ID" value="MCX2979030.1"/>
    <property type="molecule type" value="Genomic_DNA"/>
</dbReference>
<evidence type="ECO:0000259" key="6">
    <source>
        <dbReference type="Pfam" id="PF17102"/>
    </source>
</evidence>
<evidence type="ECO:0008006" key="9">
    <source>
        <dbReference type="Google" id="ProtNLM"/>
    </source>
</evidence>
<proteinExistence type="inferred from homology"/>
<evidence type="ECO:0000256" key="3">
    <source>
        <dbReference type="ARBA" id="ARBA00023169"/>
    </source>
</evidence>
<evidence type="ECO:0000313" key="7">
    <source>
        <dbReference type="EMBL" id="MCX2979030.1"/>
    </source>
</evidence>
<dbReference type="PANTHER" id="PTHR24045">
    <property type="match status" value="1"/>
</dbReference>
<dbReference type="Pfam" id="PF11380">
    <property type="entry name" value="Stealth_CR2"/>
    <property type="match status" value="1"/>
</dbReference>
<accession>A0ABT3T9W2</accession>
<evidence type="ECO:0000259" key="5">
    <source>
        <dbReference type="Pfam" id="PF17101"/>
    </source>
</evidence>
<dbReference type="Pfam" id="PF17102">
    <property type="entry name" value="Stealth_CR3"/>
    <property type="match status" value="1"/>
</dbReference>
<evidence type="ECO:0000256" key="1">
    <source>
        <dbReference type="ARBA" id="ARBA00007583"/>
    </source>
</evidence>
<organism evidence="7 8">
    <name type="scientific">Candidatus Marimicrobium litorale</name>
    <dbReference type="NCBI Taxonomy" id="2518991"/>
    <lineage>
        <taxon>Bacteria</taxon>
        <taxon>Pseudomonadati</taxon>
        <taxon>Pseudomonadota</taxon>
        <taxon>Gammaproteobacteria</taxon>
        <taxon>Cellvibrionales</taxon>
        <taxon>Halieaceae</taxon>
        <taxon>Marimicrobium</taxon>
    </lineage>
</organism>
<evidence type="ECO:0000256" key="2">
    <source>
        <dbReference type="ARBA" id="ARBA00022679"/>
    </source>
</evidence>
<dbReference type="Proteomes" id="UP001143304">
    <property type="component" value="Unassembled WGS sequence"/>
</dbReference>
<feature type="domain" description="Stealth protein CR2 conserved region 2" evidence="4">
    <location>
        <begin position="48"/>
        <end position="151"/>
    </location>
</feature>
<keyword evidence="2" id="KW-0808">Transferase</keyword>
<feature type="domain" description="Stealth protein CR1 conserved region 1" evidence="5">
    <location>
        <begin position="7"/>
        <end position="29"/>
    </location>
</feature>
<name>A0ABT3T9W2_9GAMM</name>
<comment type="caution">
    <text evidence="7">The sequence shown here is derived from an EMBL/GenBank/DDBJ whole genome shotgun (WGS) entry which is preliminary data.</text>
</comment>
<dbReference type="InterPro" id="IPR021520">
    <property type="entry name" value="Stealth_CR2"/>
</dbReference>
<dbReference type="RefSeq" id="WP_279250814.1">
    <property type="nucleotide sequence ID" value="NZ_SHNO01000002.1"/>
</dbReference>
<dbReference type="InterPro" id="IPR031358">
    <property type="entry name" value="Stealth_CR1"/>
</dbReference>
<dbReference type="PANTHER" id="PTHR24045:SF0">
    <property type="entry name" value="N-ACETYLGLUCOSAMINE-1-PHOSPHOTRANSFERASE SUBUNITS ALPHA_BETA"/>
    <property type="match status" value="1"/>
</dbReference>
<keyword evidence="8" id="KW-1185">Reference proteome</keyword>
<evidence type="ECO:0000313" key="8">
    <source>
        <dbReference type="Proteomes" id="UP001143304"/>
    </source>
</evidence>
<dbReference type="InterPro" id="IPR031357">
    <property type="entry name" value="Stealth_CR3"/>
</dbReference>
<evidence type="ECO:0000259" key="4">
    <source>
        <dbReference type="Pfam" id="PF11380"/>
    </source>
</evidence>
<sequence length="312" mass="36532">MGLTLLDIDAVYTWVNHLDPRWREEYAAACRLPVDAGSSHETANTLARFRNRDELVYSVRSLRKHAPWIRNIFVLTNCDLPLEIAMEPRLRKISHESVFPDRAVLPSFNSRAIESNLHRIPELSEHFLYLNDDVFLCKNVEPTDFFSSDGTPYIFPSRHDMPYEKVEPLSPFEHGALNACRLIIEETGFRPQKRLHHAPFPLVRSVLEEIESKYREILDKTREHKFRHEDDLPLATSMHAYYSVAHSRGLLRDIRCRYIDIGDPLCIFLIHPFSPLRRGHYTTCCINEVTDIKIFSGLRDKIVQRFLRKMFS</sequence>
<comment type="similarity">
    <text evidence="1">Belongs to the stealth family.</text>
</comment>
<reference evidence="7" key="1">
    <citation type="submission" date="2019-02" db="EMBL/GenBank/DDBJ databases">
        <authorList>
            <person name="Li S.-H."/>
        </authorList>
    </citation>
    <scope>NUCLEOTIDE SEQUENCE</scope>
    <source>
        <strain evidence="7">IMCC11814</strain>
    </source>
</reference>
<dbReference type="InterPro" id="IPR047141">
    <property type="entry name" value="Stealth"/>
</dbReference>
<protein>
    <recommendedName>
        <fullName evidence="9">Stealth protein CR1, conserved region 1</fullName>
    </recommendedName>
</protein>
<feature type="domain" description="Stealth protein CR3 conserved region 3" evidence="6">
    <location>
        <begin position="196"/>
        <end position="242"/>
    </location>
</feature>
<dbReference type="Pfam" id="PF17101">
    <property type="entry name" value="Stealth_CR1"/>
    <property type="match status" value="1"/>
</dbReference>